<reference evidence="1" key="1">
    <citation type="submission" date="2022-03" db="EMBL/GenBank/DDBJ databases">
        <authorList>
            <person name="Lindestad O."/>
        </authorList>
    </citation>
    <scope>NUCLEOTIDE SEQUENCE</scope>
</reference>
<evidence type="ECO:0000313" key="2">
    <source>
        <dbReference type="Proteomes" id="UP000838756"/>
    </source>
</evidence>
<proteinExistence type="predicted"/>
<name>A0A8S4R6X8_9NEOP</name>
<comment type="caution">
    <text evidence="1">The sequence shown here is derived from an EMBL/GenBank/DDBJ whole genome shotgun (WGS) entry which is preliminary data.</text>
</comment>
<protein>
    <submittedName>
        <fullName evidence="1">Jg15304 protein</fullName>
    </submittedName>
</protein>
<evidence type="ECO:0000313" key="1">
    <source>
        <dbReference type="EMBL" id="CAH2232366.1"/>
    </source>
</evidence>
<sequence>MPACHSLWPLNYGVMSPDATCFDISNNNDLMTRVLNYGFVSDVFSFLVFVTNPSTNPYWASVVDDGLYPFSLWEETRALQWAGNKWVDMMVMMEYSVPIALR</sequence>
<dbReference type="Proteomes" id="UP000838756">
    <property type="component" value="Unassembled WGS sequence"/>
</dbReference>
<gene>
    <name evidence="1" type="primary">jg15304</name>
    <name evidence="1" type="ORF">PAEG_LOCUS10634</name>
</gene>
<dbReference type="AlphaFoldDB" id="A0A8S4R6X8"/>
<dbReference type="EMBL" id="CAKXAJ010024895">
    <property type="protein sequence ID" value="CAH2232366.1"/>
    <property type="molecule type" value="Genomic_DNA"/>
</dbReference>
<accession>A0A8S4R6X8</accession>
<keyword evidence="2" id="KW-1185">Reference proteome</keyword>
<organism evidence="1 2">
    <name type="scientific">Pararge aegeria aegeria</name>
    <dbReference type="NCBI Taxonomy" id="348720"/>
    <lineage>
        <taxon>Eukaryota</taxon>
        <taxon>Metazoa</taxon>
        <taxon>Ecdysozoa</taxon>
        <taxon>Arthropoda</taxon>
        <taxon>Hexapoda</taxon>
        <taxon>Insecta</taxon>
        <taxon>Pterygota</taxon>
        <taxon>Neoptera</taxon>
        <taxon>Endopterygota</taxon>
        <taxon>Lepidoptera</taxon>
        <taxon>Glossata</taxon>
        <taxon>Ditrysia</taxon>
        <taxon>Papilionoidea</taxon>
        <taxon>Nymphalidae</taxon>
        <taxon>Satyrinae</taxon>
        <taxon>Satyrini</taxon>
        <taxon>Parargina</taxon>
        <taxon>Pararge</taxon>
    </lineage>
</organism>